<dbReference type="CDD" id="cd05799">
    <property type="entry name" value="PGM2"/>
    <property type="match status" value="1"/>
</dbReference>
<accession>A0ABW5R4Y2</accession>
<dbReference type="Proteomes" id="UP001597493">
    <property type="component" value="Unassembled WGS sequence"/>
</dbReference>
<keyword evidence="9 15" id="KW-0479">Metal-binding</keyword>
<evidence type="ECO:0000259" key="18">
    <source>
        <dbReference type="Pfam" id="PF02879"/>
    </source>
</evidence>
<dbReference type="PANTHER" id="PTHR45745">
    <property type="entry name" value="PHOSPHOMANNOMUTASE 45A"/>
    <property type="match status" value="1"/>
</dbReference>
<keyword evidence="21" id="KW-1185">Reference proteome</keyword>
<dbReference type="RefSeq" id="WP_379279289.1">
    <property type="nucleotide sequence ID" value="NZ_JBHUGT010000017.1"/>
</dbReference>
<dbReference type="InterPro" id="IPR005843">
    <property type="entry name" value="A-D-PHexomutase_C"/>
</dbReference>
<evidence type="ECO:0000256" key="11">
    <source>
        <dbReference type="ARBA" id="ARBA00023235"/>
    </source>
</evidence>
<evidence type="ECO:0000256" key="15">
    <source>
        <dbReference type="RuleBase" id="RU004326"/>
    </source>
</evidence>
<dbReference type="Gene3D" id="3.30.310.50">
    <property type="entry name" value="Alpha-D-phosphohexomutase, C-terminal domain"/>
    <property type="match status" value="1"/>
</dbReference>
<dbReference type="Gene3D" id="3.40.120.10">
    <property type="entry name" value="Alpha-D-Glucose-1,6-Bisphosphate, subunit A, domain 3"/>
    <property type="match status" value="3"/>
</dbReference>
<dbReference type="PANTHER" id="PTHR45745:SF1">
    <property type="entry name" value="PHOSPHOGLUCOMUTASE 2B-RELATED"/>
    <property type="match status" value="1"/>
</dbReference>
<keyword evidence="10 15" id="KW-0460">Magnesium</keyword>
<comment type="catalytic activity">
    <reaction evidence="1">
        <text>alpha-D-glucose 1-phosphate = alpha-D-glucose 6-phosphate</text>
        <dbReference type="Rhea" id="RHEA:23536"/>
        <dbReference type="ChEBI" id="CHEBI:58225"/>
        <dbReference type="ChEBI" id="CHEBI:58601"/>
        <dbReference type="EC" id="5.4.2.2"/>
    </reaction>
</comment>
<evidence type="ECO:0000256" key="12">
    <source>
        <dbReference type="ARBA" id="ARBA00039995"/>
    </source>
</evidence>
<dbReference type="InterPro" id="IPR005844">
    <property type="entry name" value="A-D-PHexomutase_a/b/a-I"/>
</dbReference>
<evidence type="ECO:0000256" key="5">
    <source>
        <dbReference type="ARBA" id="ARBA00010231"/>
    </source>
</evidence>
<proteinExistence type="inferred from homology"/>
<keyword evidence="7" id="KW-0313">Glucose metabolism</keyword>
<dbReference type="InterPro" id="IPR005845">
    <property type="entry name" value="A-D-PHexomutase_a/b/a-II"/>
</dbReference>
<evidence type="ECO:0000256" key="3">
    <source>
        <dbReference type="ARBA" id="ARBA00005164"/>
    </source>
</evidence>
<evidence type="ECO:0000259" key="19">
    <source>
        <dbReference type="Pfam" id="PF02880"/>
    </source>
</evidence>
<feature type="domain" description="Alpha-D-phosphohexomutase alpha/beta/alpha" evidence="19">
    <location>
        <begin position="331"/>
        <end position="457"/>
    </location>
</feature>
<evidence type="ECO:0000256" key="4">
    <source>
        <dbReference type="ARBA" id="ARBA00005189"/>
    </source>
</evidence>
<evidence type="ECO:0000256" key="1">
    <source>
        <dbReference type="ARBA" id="ARBA00000443"/>
    </source>
</evidence>
<dbReference type="EC" id="5.4.2.2" evidence="6"/>
<dbReference type="Pfam" id="PF02878">
    <property type="entry name" value="PGM_PMM_I"/>
    <property type="match status" value="1"/>
</dbReference>
<comment type="similarity">
    <text evidence="5 15">Belongs to the phosphohexose mutase family.</text>
</comment>
<evidence type="ECO:0000256" key="9">
    <source>
        <dbReference type="ARBA" id="ARBA00022723"/>
    </source>
</evidence>
<name>A0ABW5R4Y2_9BACL</name>
<dbReference type="PRINTS" id="PR00509">
    <property type="entry name" value="PGMPMM"/>
</dbReference>
<keyword evidence="7" id="KW-0119">Carbohydrate metabolism</keyword>
<evidence type="ECO:0000256" key="6">
    <source>
        <dbReference type="ARBA" id="ARBA00012728"/>
    </source>
</evidence>
<evidence type="ECO:0000259" key="17">
    <source>
        <dbReference type="Pfam" id="PF02878"/>
    </source>
</evidence>
<keyword evidence="11 20" id="KW-0413">Isomerase</keyword>
<dbReference type="SUPFAM" id="SSF55957">
    <property type="entry name" value="Phosphoglucomutase, C-terminal domain"/>
    <property type="match status" value="1"/>
</dbReference>
<dbReference type="InterPro" id="IPR005846">
    <property type="entry name" value="A-D-PHexomutase_a/b/a-III"/>
</dbReference>
<dbReference type="InterPro" id="IPR005841">
    <property type="entry name" value="Alpha-D-phosphohexomutase_SF"/>
</dbReference>
<keyword evidence="8" id="KW-0597">Phosphoprotein</keyword>
<dbReference type="EMBL" id="JBHUMY010000043">
    <property type="protein sequence ID" value="MFD2663380.1"/>
    <property type="molecule type" value="Genomic_DNA"/>
</dbReference>
<sequence>MANANTAEARYQAWLNDPIIDEATKEELRAIAGSEKEITDRFYRDLEFGTGGLRGVMGAGTNRLNAYTVGKATQGLANWVLARAAGKPASVVIAHDSRNNSPEFALDSALVLAANGVKTYLFPSLRPTPQLSYTVRSLGASGGVVITASHNPPEYNGYKAYGPDGCQLIPEDAEEVIAAIQQVTGFDQIKRMTREEAEAKGLLVWLGEEADEEYASVVASQSFNSELLKSGLGAKFSVVYTPLHGTGNLPVRRVLEKAGFTNVHIVKEQEQPDGYFSTVKSPNPEEREAFTLAIELAKKVGADLIIGTDPDADRMGAVVKNGAGEYVVLTGNQSGAIMVHYVLSQLKERGKLPANGVVVKTIVTSEMGADIARSYGVEVENTLTGFKYIGEKMTRYEQTGERSFLFGYEESYGYLTGTYARDKDAIVASLLISEAAAYYSSQGKTLYDVLMELYGQYGVYLEGLESRTLKGLDGVQKIQGIMQDWRDNPPADINGVQVERVLDYSGGLEGLRPENVLKYILADGSWFCLRPSGTEPKIKVYFAVRGSSTDEAGAALDALRKTVMERVDALA</sequence>
<dbReference type="InterPro" id="IPR016055">
    <property type="entry name" value="A-D-PHexomutase_a/b/a-I/II/III"/>
</dbReference>
<comment type="cofactor">
    <cofactor evidence="2">
        <name>Mg(2+)</name>
        <dbReference type="ChEBI" id="CHEBI:18420"/>
    </cofactor>
</comment>
<evidence type="ECO:0000313" key="20">
    <source>
        <dbReference type="EMBL" id="MFD2663380.1"/>
    </source>
</evidence>
<evidence type="ECO:0000256" key="13">
    <source>
        <dbReference type="ARBA" id="ARBA00041398"/>
    </source>
</evidence>
<dbReference type="SUPFAM" id="SSF53738">
    <property type="entry name" value="Phosphoglucomutase, first 3 domains"/>
    <property type="match status" value="3"/>
</dbReference>
<gene>
    <name evidence="20" type="ORF">ACFSW5_24385</name>
</gene>
<evidence type="ECO:0000313" key="21">
    <source>
        <dbReference type="Proteomes" id="UP001597493"/>
    </source>
</evidence>
<evidence type="ECO:0000259" key="16">
    <source>
        <dbReference type="Pfam" id="PF00408"/>
    </source>
</evidence>
<reference evidence="21" key="1">
    <citation type="journal article" date="2019" name="Int. J. Syst. Evol. Microbiol.">
        <title>The Global Catalogue of Microorganisms (GCM) 10K type strain sequencing project: providing services to taxonomists for standard genome sequencing and annotation.</title>
        <authorList>
            <consortium name="The Broad Institute Genomics Platform"/>
            <consortium name="The Broad Institute Genome Sequencing Center for Infectious Disease"/>
            <person name="Wu L."/>
            <person name="Ma J."/>
        </authorList>
    </citation>
    <scope>NUCLEOTIDE SEQUENCE [LARGE SCALE GENOMIC DNA]</scope>
    <source>
        <strain evidence="21">TISTR 1827</strain>
    </source>
</reference>
<dbReference type="Pfam" id="PF02880">
    <property type="entry name" value="PGM_PMM_III"/>
    <property type="match status" value="1"/>
</dbReference>
<comment type="pathway">
    <text evidence="3">Glycolipid metabolism; diglucosyl-diacylglycerol biosynthesis.</text>
</comment>
<protein>
    <recommendedName>
        <fullName evidence="12">Phosphoglucomutase</fullName>
        <ecNumber evidence="6">5.4.2.2</ecNumber>
    </recommendedName>
    <alternativeName>
        <fullName evidence="14">Alpha-phosphoglucomutase</fullName>
    </alternativeName>
    <alternativeName>
        <fullName evidence="13">Glucose phosphomutase</fullName>
    </alternativeName>
</protein>
<dbReference type="Pfam" id="PF02879">
    <property type="entry name" value="PGM_PMM_II"/>
    <property type="match status" value="1"/>
</dbReference>
<dbReference type="PROSITE" id="PS00710">
    <property type="entry name" value="PGM_PMM"/>
    <property type="match status" value="1"/>
</dbReference>
<dbReference type="Pfam" id="PF00408">
    <property type="entry name" value="PGM_PMM_IV"/>
    <property type="match status" value="1"/>
</dbReference>
<comment type="caution">
    <text evidence="20">The sequence shown here is derived from an EMBL/GenBank/DDBJ whole genome shotgun (WGS) entry which is preliminary data.</text>
</comment>
<evidence type="ECO:0000256" key="10">
    <source>
        <dbReference type="ARBA" id="ARBA00022842"/>
    </source>
</evidence>
<organism evidence="20 21">
    <name type="scientific">Paenibacillus thailandensis</name>
    <dbReference type="NCBI Taxonomy" id="393250"/>
    <lineage>
        <taxon>Bacteria</taxon>
        <taxon>Bacillati</taxon>
        <taxon>Bacillota</taxon>
        <taxon>Bacilli</taxon>
        <taxon>Bacillales</taxon>
        <taxon>Paenibacillaceae</taxon>
        <taxon>Paenibacillus</taxon>
    </lineage>
</organism>
<feature type="domain" description="Alpha-D-phosphohexomutase alpha/beta/alpha" evidence="17">
    <location>
        <begin position="47"/>
        <end position="182"/>
    </location>
</feature>
<dbReference type="InterPro" id="IPR036900">
    <property type="entry name" value="A-D-PHexomutase_C_sf"/>
</dbReference>
<feature type="domain" description="Alpha-D-phosphohexomutase alpha/beta/alpha" evidence="18">
    <location>
        <begin position="219"/>
        <end position="322"/>
    </location>
</feature>
<evidence type="ECO:0000256" key="2">
    <source>
        <dbReference type="ARBA" id="ARBA00001946"/>
    </source>
</evidence>
<evidence type="ECO:0000256" key="7">
    <source>
        <dbReference type="ARBA" id="ARBA00022526"/>
    </source>
</evidence>
<comment type="pathway">
    <text evidence="4">Lipid metabolism.</text>
</comment>
<evidence type="ECO:0000256" key="14">
    <source>
        <dbReference type="ARBA" id="ARBA00041467"/>
    </source>
</evidence>
<feature type="domain" description="Alpha-D-phosphohexomutase C-terminal" evidence="16">
    <location>
        <begin position="492"/>
        <end position="545"/>
    </location>
</feature>
<dbReference type="InterPro" id="IPR016066">
    <property type="entry name" value="A-D-PHexomutase_CS"/>
</dbReference>
<dbReference type="GO" id="GO:0016853">
    <property type="term" value="F:isomerase activity"/>
    <property type="evidence" value="ECO:0007669"/>
    <property type="project" value="UniProtKB-KW"/>
</dbReference>
<evidence type="ECO:0000256" key="8">
    <source>
        <dbReference type="ARBA" id="ARBA00022553"/>
    </source>
</evidence>